<dbReference type="RefSeq" id="WP_047224750.1">
    <property type="nucleotide sequence ID" value="NZ_JWIO01000048.1"/>
</dbReference>
<keyword evidence="3" id="KW-1185">Reference proteome</keyword>
<protein>
    <submittedName>
        <fullName evidence="2">Uncharacterized protein</fullName>
    </submittedName>
</protein>
<evidence type="ECO:0000256" key="1">
    <source>
        <dbReference type="SAM" id="MobiDB-lite"/>
    </source>
</evidence>
<sequence length="165" mass="17579">MAAVAAPEAAMTARFLVRPDVFDRLVDRVAVEVAGGRDLAVRIVDQTLAFLAASARNPGVGLAPSRLVDIGWHVFVLDTREYAAFCDQVAGRFIHHVPNDAANEPVRQMDVRARTLAAITDAGYAVDMDLWPPTGTGRCGSCADEGNCSASGKDGDENQGSRIPR</sequence>
<organism evidence="2 3">
    <name type="scientific">Protofrankia coriariae</name>
    <dbReference type="NCBI Taxonomy" id="1562887"/>
    <lineage>
        <taxon>Bacteria</taxon>
        <taxon>Bacillati</taxon>
        <taxon>Actinomycetota</taxon>
        <taxon>Actinomycetes</taxon>
        <taxon>Frankiales</taxon>
        <taxon>Frankiaceae</taxon>
        <taxon>Protofrankia</taxon>
    </lineage>
</organism>
<name>A0ABR5EZT2_9ACTN</name>
<dbReference type="Proteomes" id="UP000035425">
    <property type="component" value="Unassembled WGS sequence"/>
</dbReference>
<reference evidence="2 3" key="1">
    <citation type="submission" date="2014-12" db="EMBL/GenBank/DDBJ databases">
        <title>Frankia sp. BMG5.1 draft genome.</title>
        <authorList>
            <person name="Gtari M."/>
            <person name="Ghodhbane-Gtari F."/>
            <person name="Nouioui I."/>
            <person name="Ktari A."/>
            <person name="Hezbri K."/>
            <person name="Mimouni W."/>
            <person name="Sbissi I."/>
            <person name="Ayari A."/>
            <person name="Yamanaka T."/>
            <person name="Normand P."/>
            <person name="Tisa L.S."/>
            <person name="Boudabous A."/>
        </authorList>
    </citation>
    <scope>NUCLEOTIDE SEQUENCE [LARGE SCALE GENOMIC DNA]</scope>
    <source>
        <strain evidence="2 3">BMG5.1</strain>
    </source>
</reference>
<dbReference type="EMBL" id="JWIO01000048">
    <property type="protein sequence ID" value="KLL09981.1"/>
    <property type="molecule type" value="Genomic_DNA"/>
</dbReference>
<proteinExistence type="predicted"/>
<evidence type="ECO:0000313" key="2">
    <source>
        <dbReference type="EMBL" id="KLL09981.1"/>
    </source>
</evidence>
<gene>
    <name evidence="2" type="ORF">FrCorBMG51_21110</name>
</gene>
<accession>A0ABR5EZT2</accession>
<feature type="region of interest" description="Disordered" evidence="1">
    <location>
        <begin position="146"/>
        <end position="165"/>
    </location>
</feature>
<evidence type="ECO:0000313" key="3">
    <source>
        <dbReference type="Proteomes" id="UP000035425"/>
    </source>
</evidence>
<comment type="caution">
    <text evidence="2">The sequence shown here is derived from an EMBL/GenBank/DDBJ whole genome shotgun (WGS) entry which is preliminary data.</text>
</comment>